<dbReference type="AlphaFoldDB" id="A0A1M4YV50"/>
<dbReference type="Proteomes" id="UP000184287">
    <property type="component" value="Unassembled WGS sequence"/>
</dbReference>
<dbReference type="Pfam" id="PF14107">
    <property type="entry name" value="DUF4280"/>
    <property type="match status" value="1"/>
</dbReference>
<dbReference type="EMBL" id="FQUQ01000002">
    <property type="protein sequence ID" value="SHF09704.1"/>
    <property type="molecule type" value="Genomic_DNA"/>
</dbReference>
<dbReference type="OrthoDB" id="619618at2"/>
<reference evidence="3" key="1">
    <citation type="submission" date="2016-11" db="EMBL/GenBank/DDBJ databases">
        <authorList>
            <person name="Varghese N."/>
            <person name="Submissions S."/>
        </authorList>
    </citation>
    <scope>NUCLEOTIDE SEQUENCE [LARGE SCALE GENOMIC DNA]</scope>
    <source>
        <strain evidence="3">DSM 16990</strain>
    </source>
</reference>
<dbReference type="CDD" id="cd20738">
    <property type="entry name" value="PoNe_DUF4280"/>
    <property type="match status" value="1"/>
</dbReference>
<accession>A0A1M4YV50</accession>
<dbReference type="PANTHER" id="PTHR21525:SF9">
    <property type="entry name" value="CHANNEL_COLICIN DOMAIN-CONTAINING PROTEIN"/>
    <property type="match status" value="1"/>
</dbReference>
<sequence>MAKKYIPDNSCLMCDKGSAPCKLKVTHHNNTKIYGEFLASEMDMVPGENILPMGTCSVTGGACVPDPIYWDKTNQGVKVNGYKLLFDDANLLCKKGGKVSVTFNTPTGFFGNVADFGSGYDTGLGMAAQWLNYKDAIDYNQRGTVYDVENGKLSLVRDNSPSDRRRSGNYGEMKDNIYHRENNWRDIRSEHPNMNIDKNTAAGIDGAYERNGTYRETDGKYGTARIADTNNGKELSQRWTENHLDNGAIANPKDEAGMRRANNNGTLEREVIYTDKTEGSGSKKKTRAGLSSETHASDGSKATRGQFEMLESKPPSKAAQMMNSARSSARNSAAMKALADSRLSQKIQASKGATKANNALWKATQFMESTPALKTTGKVIGRGAIVVGIVMDAVSIGSAYAEEGEFGDKTQQATGSAIGGAAGAWAGAEIGALIGTAICPGVGTVIGGVLGGIIGGLAGSKAGSSFLDSIF</sequence>
<organism evidence="2 3">
    <name type="scientific">Pedobacter caeni</name>
    <dbReference type="NCBI Taxonomy" id="288992"/>
    <lineage>
        <taxon>Bacteria</taxon>
        <taxon>Pseudomonadati</taxon>
        <taxon>Bacteroidota</taxon>
        <taxon>Sphingobacteriia</taxon>
        <taxon>Sphingobacteriales</taxon>
        <taxon>Sphingobacteriaceae</taxon>
        <taxon>Pedobacter</taxon>
    </lineage>
</organism>
<protein>
    <recommendedName>
        <fullName evidence="4">DUF4280 domain-containing protein</fullName>
    </recommendedName>
</protein>
<dbReference type="PANTHER" id="PTHR21525">
    <property type="entry name" value="MOTILE SPERM PROTEIN"/>
    <property type="match status" value="1"/>
</dbReference>
<gene>
    <name evidence="2" type="ORF">SAMN04488522_10280</name>
</gene>
<evidence type="ECO:0008006" key="4">
    <source>
        <dbReference type="Google" id="ProtNLM"/>
    </source>
</evidence>
<proteinExistence type="predicted"/>
<evidence type="ECO:0000256" key="1">
    <source>
        <dbReference type="SAM" id="MobiDB-lite"/>
    </source>
</evidence>
<evidence type="ECO:0000313" key="3">
    <source>
        <dbReference type="Proteomes" id="UP000184287"/>
    </source>
</evidence>
<feature type="compositionally biased region" description="Low complexity" evidence="1">
    <location>
        <begin position="321"/>
        <end position="335"/>
    </location>
</feature>
<dbReference type="RefSeq" id="WP_084528679.1">
    <property type="nucleotide sequence ID" value="NZ_FQUQ01000002.1"/>
</dbReference>
<dbReference type="InterPro" id="IPR025460">
    <property type="entry name" value="DUF4280"/>
</dbReference>
<evidence type="ECO:0000313" key="2">
    <source>
        <dbReference type="EMBL" id="SHF09704.1"/>
    </source>
</evidence>
<name>A0A1M4YV50_9SPHI</name>
<dbReference type="STRING" id="288992.SAMN04488522_10280"/>
<keyword evidence="3" id="KW-1185">Reference proteome</keyword>
<feature type="region of interest" description="Disordered" evidence="1">
    <location>
        <begin position="274"/>
        <end position="337"/>
    </location>
</feature>